<dbReference type="GO" id="GO:0004497">
    <property type="term" value="F:monooxygenase activity"/>
    <property type="evidence" value="ECO:0007669"/>
    <property type="project" value="InterPro"/>
</dbReference>
<dbReference type="GO" id="GO:0005506">
    <property type="term" value="F:iron ion binding"/>
    <property type="evidence" value="ECO:0007669"/>
    <property type="project" value="InterPro"/>
</dbReference>
<dbReference type="InterPro" id="IPR036396">
    <property type="entry name" value="Cyt_P450_sf"/>
</dbReference>
<evidence type="ECO:0000256" key="3">
    <source>
        <dbReference type="ARBA" id="ARBA00022617"/>
    </source>
</evidence>
<dbReference type="OrthoDB" id="1913883at2759"/>
<evidence type="ECO:0000256" key="4">
    <source>
        <dbReference type="ARBA" id="ARBA00022692"/>
    </source>
</evidence>
<dbReference type="PRINTS" id="PR00463">
    <property type="entry name" value="EP450I"/>
</dbReference>
<sequence length="322" mass="36546">MRMRELHQLCEHGGGRPKVVDMGQWFMDTTFNVIVRMVVGKRYFDGSGGEGEQMRQFQKALTELGYIKAMKRTSKELEVVLVTWIEEHQQKKRDESGNAEGEQDFIDVMLSSLEGVELSGLGPDTAIKATALVAGGMDTSAVTITWALALLLNHPPVLDKNEVRLLSLSRLRSRKTRIHNSVPLKRRRQETCRVQEGALAPVAFRKKESDTLSVALSGMPSLHLFFSKLHRDPHVWWPDPEEFHPERFLADGEAAGVDVRGRHFGCLPFSSGRLMCPAVNLALLLMQLILARLIHGFDLGVHRWTWKKGWGWPSPRRLHWRS</sequence>
<keyword evidence="12" id="KW-1185">Reference proteome</keyword>
<dbReference type="SUPFAM" id="SSF48264">
    <property type="entry name" value="Cytochrome P450"/>
    <property type="match status" value="1"/>
</dbReference>
<evidence type="ECO:0000256" key="2">
    <source>
        <dbReference type="ARBA" id="ARBA00004370"/>
    </source>
</evidence>
<dbReference type="EMBL" id="NMUH01000276">
    <property type="protein sequence ID" value="MQL76014.1"/>
    <property type="molecule type" value="Genomic_DNA"/>
</dbReference>
<dbReference type="InterPro" id="IPR002401">
    <property type="entry name" value="Cyt_P450_E_grp-I"/>
</dbReference>
<dbReference type="PANTHER" id="PTHR47947:SF26">
    <property type="entry name" value="CYTOCHROME P450"/>
    <property type="match status" value="1"/>
</dbReference>
<evidence type="ECO:0000313" key="11">
    <source>
        <dbReference type="EMBL" id="MQL76014.1"/>
    </source>
</evidence>
<keyword evidence="6" id="KW-1133">Transmembrane helix</keyword>
<keyword evidence="4" id="KW-0812">Transmembrane</keyword>
<evidence type="ECO:0000256" key="10">
    <source>
        <dbReference type="PIRSR" id="PIRSR602401-1"/>
    </source>
</evidence>
<dbReference type="PRINTS" id="PR00385">
    <property type="entry name" value="P450"/>
</dbReference>
<evidence type="ECO:0000256" key="7">
    <source>
        <dbReference type="ARBA" id="ARBA00023002"/>
    </source>
</evidence>
<dbReference type="InterPro" id="IPR001128">
    <property type="entry name" value="Cyt_P450"/>
</dbReference>
<evidence type="ECO:0008006" key="13">
    <source>
        <dbReference type="Google" id="ProtNLM"/>
    </source>
</evidence>
<dbReference type="PANTHER" id="PTHR47947">
    <property type="entry name" value="CYTOCHROME P450 82C3-RELATED"/>
    <property type="match status" value="1"/>
</dbReference>
<comment type="cofactor">
    <cofactor evidence="1 10">
        <name>heme</name>
        <dbReference type="ChEBI" id="CHEBI:30413"/>
    </cofactor>
</comment>
<feature type="binding site" description="axial binding residue" evidence="10">
    <location>
        <position position="276"/>
    </location>
    <ligand>
        <name>heme</name>
        <dbReference type="ChEBI" id="CHEBI:30413"/>
    </ligand>
    <ligandPart>
        <name>Fe</name>
        <dbReference type="ChEBI" id="CHEBI:18248"/>
    </ligandPart>
</feature>
<dbReference type="InterPro" id="IPR050651">
    <property type="entry name" value="Plant_Cytochrome_P450_Monoox"/>
</dbReference>
<dbReference type="GO" id="GO:0016020">
    <property type="term" value="C:membrane"/>
    <property type="evidence" value="ECO:0007669"/>
    <property type="project" value="UniProtKB-SubCell"/>
</dbReference>
<evidence type="ECO:0000256" key="5">
    <source>
        <dbReference type="ARBA" id="ARBA00022723"/>
    </source>
</evidence>
<dbReference type="AlphaFoldDB" id="A0A843U2Y2"/>
<evidence type="ECO:0000256" key="1">
    <source>
        <dbReference type="ARBA" id="ARBA00001971"/>
    </source>
</evidence>
<evidence type="ECO:0000256" key="9">
    <source>
        <dbReference type="ARBA" id="ARBA00023136"/>
    </source>
</evidence>
<comment type="subcellular location">
    <subcellularLocation>
        <location evidence="2">Membrane</location>
    </subcellularLocation>
</comment>
<dbReference type="GO" id="GO:0020037">
    <property type="term" value="F:heme binding"/>
    <property type="evidence" value="ECO:0007669"/>
    <property type="project" value="InterPro"/>
</dbReference>
<accession>A0A843U2Y2</accession>
<proteinExistence type="predicted"/>
<keyword evidence="3 10" id="KW-0349">Heme</keyword>
<evidence type="ECO:0000256" key="6">
    <source>
        <dbReference type="ARBA" id="ARBA00022989"/>
    </source>
</evidence>
<comment type="caution">
    <text evidence="11">The sequence shown here is derived from an EMBL/GenBank/DDBJ whole genome shotgun (WGS) entry which is preliminary data.</text>
</comment>
<protein>
    <recommendedName>
        <fullName evidence="13">Cytochrome P450</fullName>
    </recommendedName>
</protein>
<organism evidence="11 12">
    <name type="scientific">Colocasia esculenta</name>
    <name type="common">Wild taro</name>
    <name type="synonym">Arum esculentum</name>
    <dbReference type="NCBI Taxonomy" id="4460"/>
    <lineage>
        <taxon>Eukaryota</taxon>
        <taxon>Viridiplantae</taxon>
        <taxon>Streptophyta</taxon>
        <taxon>Embryophyta</taxon>
        <taxon>Tracheophyta</taxon>
        <taxon>Spermatophyta</taxon>
        <taxon>Magnoliopsida</taxon>
        <taxon>Liliopsida</taxon>
        <taxon>Araceae</taxon>
        <taxon>Aroideae</taxon>
        <taxon>Colocasieae</taxon>
        <taxon>Colocasia</taxon>
    </lineage>
</organism>
<gene>
    <name evidence="11" type="ORF">Taro_008431</name>
</gene>
<dbReference type="GO" id="GO:0016705">
    <property type="term" value="F:oxidoreductase activity, acting on paired donors, with incorporation or reduction of molecular oxygen"/>
    <property type="evidence" value="ECO:0007669"/>
    <property type="project" value="InterPro"/>
</dbReference>
<keyword evidence="9" id="KW-0472">Membrane</keyword>
<evidence type="ECO:0000313" key="12">
    <source>
        <dbReference type="Proteomes" id="UP000652761"/>
    </source>
</evidence>
<keyword evidence="8 10" id="KW-0408">Iron</keyword>
<keyword evidence="7" id="KW-0560">Oxidoreductase</keyword>
<dbReference type="Gene3D" id="1.10.630.10">
    <property type="entry name" value="Cytochrome P450"/>
    <property type="match status" value="1"/>
</dbReference>
<dbReference type="Proteomes" id="UP000652761">
    <property type="component" value="Unassembled WGS sequence"/>
</dbReference>
<reference evidence="11" key="1">
    <citation type="submission" date="2017-07" db="EMBL/GenBank/DDBJ databases">
        <title>Taro Niue Genome Assembly and Annotation.</title>
        <authorList>
            <person name="Atibalentja N."/>
            <person name="Keating K."/>
            <person name="Fields C.J."/>
        </authorList>
    </citation>
    <scope>NUCLEOTIDE SEQUENCE</scope>
    <source>
        <strain evidence="11">Niue_2</strain>
        <tissue evidence="11">Leaf</tissue>
    </source>
</reference>
<keyword evidence="5 10" id="KW-0479">Metal-binding</keyword>
<name>A0A843U2Y2_COLES</name>
<evidence type="ECO:0000256" key="8">
    <source>
        <dbReference type="ARBA" id="ARBA00023004"/>
    </source>
</evidence>
<dbReference type="Pfam" id="PF00067">
    <property type="entry name" value="p450"/>
    <property type="match status" value="2"/>
</dbReference>